<dbReference type="PANTHER" id="PTHR44196:SF1">
    <property type="entry name" value="DEHYDROGENASE_REDUCTASE SDR FAMILY MEMBER 7B"/>
    <property type="match status" value="1"/>
</dbReference>
<dbReference type="PANTHER" id="PTHR44196">
    <property type="entry name" value="DEHYDROGENASE/REDUCTASE SDR FAMILY MEMBER 7B"/>
    <property type="match status" value="1"/>
</dbReference>
<dbReference type="InterPro" id="IPR020904">
    <property type="entry name" value="Sc_DH/Rdtase_CS"/>
</dbReference>
<evidence type="ECO:0000256" key="2">
    <source>
        <dbReference type="ARBA" id="ARBA00023002"/>
    </source>
</evidence>
<dbReference type="InterPro" id="IPR002347">
    <property type="entry name" value="SDR_fam"/>
</dbReference>
<protein>
    <submittedName>
        <fullName evidence="4">SDR family oxidoreductase</fullName>
    </submittedName>
</protein>
<reference evidence="4 5" key="1">
    <citation type="submission" date="2021-04" db="EMBL/GenBank/DDBJ databases">
        <title>Novel species identification of genus Shewanella.</title>
        <authorList>
            <person name="Liu G."/>
        </authorList>
    </citation>
    <scope>NUCLEOTIDE SEQUENCE [LARGE SCALE GENOMIC DNA]</scope>
    <source>
        <strain evidence="4 5">FJAT-54481</strain>
    </source>
</reference>
<dbReference type="Pfam" id="PF00106">
    <property type="entry name" value="adh_short"/>
    <property type="match status" value="1"/>
</dbReference>
<dbReference type="NCBIfam" id="NF006565">
    <property type="entry name" value="PRK09072.1"/>
    <property type="match status" value="1"/>
</dbReference>
<dbReference type="PRINTS" id="PR00080">
    <property type="entry name" value="SDRFAMILY"/>
</dbReference>
<sequence>MTMQRRRVILTGASGGIGRSIAKALAAQGHELLLCGRNNGKLAILLDELEGSGHQLLVADLTTTAGITSLQSAANAFEADTLINGMGVNQLTLLADSSIADGERILATNLLAPINVCRALLPLFQHKQATIVNIGSILGNIGYPGSTLYCASKAGLQRFTESLRRELTDTEIAVLYFAPRATGTELNSPAMREMNQQLGNKTDSPNWVAEQLCLALRQQKQGDIFLGWPESLFVRINALLPRLVDNSILKQLPVIKRFCRGSNHPQHAVGEHHEVS</sequence>
<keyword evidence="2" id="KW-0560">Oxidoreductase</keyword>
<dbReference type="RefSeq" id="WP_212594092.1">
    <property type="nucleotide sequence ID" value="NZ_CP073587.1"/>
</dbReference>
<comment type="similarity">
    <text evidence="1 3">Belongs to the short-chain dehydrogenases/reductases (SDR) family.</text>
</comment>
<dbReference type="EMBL" id="CP073587">
    <property type="protein sequence ID" value="QUN05042.1"/>
    <property type="molecule type" value="Genomic_DNA"/>
</dbReference>
<evidence type="ECO:0000313" key="5">
    <source>
        <dbReference type="Proteomes" id="UP000679575"/>
    </source>
</evidence>
<dbReference type="Gene3D" id="3.40.50.720">
    <property type="entry name" value="NAD(P)-binding Rossmann-like Domain"/>
    <property type="match status" value="1"/>
</dbReference>
<gene>
    <name evidence="4" type="ORF">KDN34_12555</name>
</gene>
<dbReference type="SUPFAM" id="SSF51735">
    <property type="entry name" value="NAD(P)-binding Rossmann-fold domains"/>
    <property type="match status" value="1"/>
</dbReference>
<keyword evidence="5" id="KW-1185">Reference proteome</keyword>
<proteinExistence type="inferred from homology"/>
<dbReference type="InterPro" id="IPR036291">
    <property type="entry name" value="NAD(P)-bd_dom_sf"/>
</dbReference>
<name>A0ABX7YQP6_9GAMM</name>
<dbReference type="CDD" id="cd05233">
    <property type="entry name" value="SDR_c"/>
    <property type="match status" value="1"/>
</dbReference>
<accession>A0ABX7YQP6</accession>
<evidence type="ECO:0000256" key="3">
    <source>
        <dbReference type="RuleBase" id="RU000363"/>
    </source>
</evidence>
<dbReference type="Proteomes" id="UP000679575">
    <property type="component" value="Chromosome"/>
</dbReference>
<evidence type="ECO:0000313" key="4">
    <source>
        <dbReference type="EMBL" id="QUN05042.1"/>
    </source>
</evidence>
<dbReference type="PROSITE" id="PS00061">
    <property type="entry name" value="ADH_SHORT"/>
    <property type="match status" value="1"/>
</dbReference>
<evidence type="ECO:0000256" key="1">
    <source>
        <dbReference type="ARBA" id="ARBA00006484"/>
    </source>
</evidence>
<organism evidence="4 5">
    <name type="scientific">Shewanella yunxiaonensis</name>
    <dbReference type="NCBI Taxonomy" id="2829809"/>
    <lineage>
        <taxon>Bacteria</taxon>
        <taxon>Pseudomonadati</taxon>
        <taxon>Pseudomonadota</taxon>
        <taxon>Gammaproteobacteria</taxon>
        <taxon>Alteromonadales</taxon>
        <taxon>Shewanellaceae</taxon>
        <taxon>Shewanella</taxon>
    </lineage>
</organism>
<dbReference type="PRINTS" id="PR00081">
    <property type="entry name" value="GDHRDH"/>
</dbReference>